<protein>
    <submittedName>
        <fullName evidence="2">Uncharacterized protein</fullName>
    </submittedName>
</protein>
<dbReference type="VEuPathDB" id="ToxoDB:cyc_00022"/>
<name>A0A1D3CSD8_9EIME</name>
<dbReference type="PANTHER" id="PTHR11220:SF58">
    <property type="entry name" value="SOUL HEME-BINDING FAMILY PROTEIN"/>
    <property type="match status" value="1"/>
</dbReference>
<dbReference type="PANTHER" id="PTHR11220">
    <property type="entry name" value="HEME-BINDING PROTEIN-RELATED"/>
    <property type="match status" value="1"/>
</dbReference>
<dbReference type="InterPro" id="IPR011256">
    <property type="entry name" value="Reg_factor_effector_dom_sf"/>
</dbReference>
<dbReference type="OrthoDB" id="6424451at2759"/>
<dbReference type="VEuPathDB" id="ToxoDB:LOC34617260"/>
<sequence>MGSVVGRTSTEILPYEVIKDAPAYEIRLYNQHPVVQAEWQADSRSTFFTLADYIGAFDVPKNSESKKIAMTAPVECLANGDKFSFMRFFPPQEFDTAESMPAPVSSAVTVQPLPKRFVAARRFSGSVDLNNPKTDPSVRPQMLHLIRALLNDGFIKSDEPCDTDEAVWQQLDKGHLRDGATGDVMQWSLAVYDRPLSIPFFRRNEIWIWLSPDVAERVH</sequence>
<dbReference type="Proteomes" id="UP000095192">
    <property type="component" value="Unassembled WGS sequence"/>
</dbReference>
<comment type="caution">
    <text evidence="2">The sequence shown here is derived from an EMBL/GenBank/DDBJ whole genome shotgun (WGS) entry which is preliminary data.</text>
</comment>
<dbReference type="Gene3D" id="3.20.80.10">
    <property type="entry name" value="Regulatory factor, effector binding domain"/>
    <property type="match status" value="1"/>
</dbReference>
<dbReference type="Pfam" id="PF04832">
    <property type="entry name" value="SOUL"/>
    <property type="match status" value="1"/>
</dbReference>
<dbReference type="EMBL" id="JROU02002125">
    <property type="protein sequence ID" value="OEH74100.1"/>
    <property type="molecule type" value="Genomic_DNA"/>
</dbReference>
<proteinExistence type="inferred from homology"/>
<evidence type="ECO:0000256" key="1">
    <source>
        <dbReference type="ARBA" id="ARBA00009817"/>
    </source>
</evidence>
<organism evidence="2 3">
    <name type="scientific">Cyclospora cayetanensis</name>
    <dbReference type="NCBI Taxonomy" id="88456"/>
    <lineage>
        <taxon>Eukaryota</taxon>
        <taxon>Sar</taxon>
        <taxon>Alveolata</taxon>
        <taxon>Apicomplexa</taxon>
        <taxon>Conoidasida</taxon>
        <taxon>Coccidia</taxon>
        <taxon>Eucoccidiorida</taxon>
        <taxon>Eimeriorina</taxon>
        <taxon>Eimeriidae</taxon>
        <taxon>Cyclospora</taxon>
    </lineage>
</organism>
<dbReference type="AlphaFoldDB" id="A0A1D3CSD8"/>
<gene>
    <name evidence="2" type="ORF">cyc_00022</name>
</gene>
<comment type="similarity">
    <text evidence="1">Belongs to the HEBP family.</text>
</comment>
<reference evidence="2 3" key="1">
    <citation type="journal article" date="2016" name="BMC Genomics">
        <title>Comparative genomics reveals Cyclospora cayetanensis possesses coccidia-like metabolism and invasion components but unique surface antigens.</title>
        <authorList>
            <person name="Liu S."/>
            <person name="Wang L."/>
            <person name="Zheng H."/>
            <person name="Xu Z."/>
            <person name="Roellig D.M."/>
            <person name="Li N."/>
            <person name="Frace M.A."/>
            <person name="Tang K."/>
            <person name="Arrowood M.J."/>
            <person name="Moss D.M."/>
            <person name="Zhang L."/>
            <person name="Feng Y."/>
            <person name="Xiao L."/>
        </authorList>
    </citation>
    <scope>NUCLEOTIDE SEQUENCE [LARGE SCALE GENOMIC DNA]</scope>
    <source>
        <strain evidence="2 3">CHN_HEN01</strain>
    </source>
</reference>
<dbReference type="SUPFAM" id="SSF55136">
    <property type="entry name" value="Probable bacterial effector-binding domain"/>
    <property type="match status" value="1"/>
</dbReference>
<accession>A0A1D3CSD8</accession>
<keyword evidence="3" id="KW-1185">Reference proteome</keyword>
<dbReference type="InterPro" id="IPR006917">
    <property type="entry name" value="SOUL_heme-bd"/>
</dbReference>
<evidence type="ECO:0000313" key="2">
    <source>
        <dbReference type="EMBL" id="OEH74100.1"/>
    </source>
</evidence>
<evidence type="ECO:0000313" key="3">
    <source>
        <dbReference type="Proteomes" id="UP000095192"/>
    </source>
</evidence>
<dbReference type="GeneID" id="34617260"/>